<dbReference type="WBParaSite" id="SRAE_2000499710.1">
    <property type="protein sequence ID" value="SRAE_2000499710.1"/>
    <property type="gene ID" value="WBGene00265246"/>
</dbReference>
<evidence type="ECO:0000256" key="1">
    <source>
        <dbReference type="SAM" id="Phobius"/>
    </source>
</evidence>
<keyword evidence="1" id="KW-0812">Transmembrane</keyword>
<dbReference type="AlphaFoldDB" id="A0A090MJU7"/>
<evidence type="ECO:0000313" key="5">
    <source>
        <dbReference type="WormBase" id="SRAE_2000499710"/>
    </source>
</evidence>
<gene>
    <name evidence="2 4 5" type="ORF">SRAE_2000499710</name>
</gene>
<feature type="transmembrane region" description="Helical" evidence="1">
    <location>
        <begin position="6"/>
        <end position="24"/>
    </location>
</feature>
<evidence type="ECO:0000313" key="4">
    <source>
        <dbReference type="WBParaSite" id="SRAE_2000499710.1"/>
    </source>
</evidence>
<proteinExistence type="predicted"/>
<dbReference type="WormBase" id="SRAE_2000499710">
    <property type="protein sequence ID" value="SRP03092"/>
    <property type="gene ID" value="WBGene00265246"/>
</dbReference>
<keyword evidence="1" id="KW-0472">Membrane</keyword>
<reference evidence="4" key="2">
    <citation type="submission" date="2020-12" db="UniProtKB">
        <authorList>
            <consortium name="WormBaseParasite"/>
        </authorList>
    </citation>
    <scope>IDENTIFICATION</scope>
</reference>
<dbReference type="EMBL" id="LN609529">
    <property type="protein sequence ID" value="CEG06144.1"/>
    <property type="molecule type" value="Genomic_DNA"/>
</dbReference>
<evidence type="ECO:0000313" key="3">
    <source>
        <dbReference type="Proteomes" id="UP000035682"/>
    </source>
</evidence>
<name>A0A090MJU7_STRRB</name>
<keyword evidence="3" id="KW-1185">Reference proteome</keyword>
<dbReference type="GeneID" id="36382739"/>
<organism evidence="2">
    <name type="scientific">Strongyloides ratti</name>
    <name type="common">Parasitic roundworm</name>
    <dbReference type="NCBI Taxonomy" id="34506"/>
    <lineage>
        <taxon>Eukaryota</taxon>
        <taxon>Metazoa</taxon>
        <taxon>Ecdysozoa</taxon>
        <taxon>Nematoda</taxon>
        <taxon>Chromadorea</taxon>
        <taxon>Rhabditida</taxon>
        <taxon>Tylenchina</taxon>
        <taxon>Panagrolaimomorpha</taxon>
        <taxon>Strongyloidoidea</taxon>
        <taxon>Strongyloididae</taxon>
        <taxon>Strongyloides</taxon>
    </lineage>
</organism>
<dbReference type="Proteomes" id="UP000035682">
    <property type="component" value="Unplaced"/>
</dbReference>
<evidence type="ECO:0000313" key="2">
    <source>
        <dbReference type="EMBL" id="CEG06144.1"/>
    </source>
</evidence>
<protein>
    <submittedName>
        <fullName evidence="2 4">Uncharacterized protein</fullName>
    </submittedName>
</protein>
<reference evidence="2 3" key="1">
    <citation type="submission" date="2014-09" db="EMBL/GenBank/DDBJ databases">
        <authorList>
            <person name="Martin A.A."/>
        </authorList>
    </citation>
    <scope>NUCLEOTIDE SEQUENCE</scope>
    <source>
        <strain evidence="3">ED321</strain>
        <strain evidence="2">ED321 Heterogonic</strain>
    </source>
</reference>
<dbReference type="RefSeq" id="XP_024510887.1">
    <property type="nucleotide sequence ID" value="XM_024643949.1"/>
</dbReference>
<keyword evidence="1" id="KW-1133">Transmembrane helix</keyword>
<accession>A0A090MJU7</accession>
<dbReference type="CTD" id="36382739"/>
<sequence length="230" mass="26176">MKYFILLYFILFIPVIFSFKLGLLKFIKKKLFPSPATLLTTTTPPTTIPQTTTQSINTTKRPWQKWNITLNDTLVLRLGYRGVKKFNRDNKTIELTFINVTSAFELGDVKKGNREVKLIVMVSRIYKNKTDNSEQNICQLLRTVCNATKIGKNIRYKVERVKLFNVYVKGECKPTVNITEIEEKAKKREEAKANASTNTSTITSTIASTITSTNTSTNTSTITSTIEKEK</sequence>